<name>A0A1N7KSQ7_9BACI</name>
<evidence type="ECO:0000313" key="13">
    <source>
        <dbReference type="Proteomes" id="UP000187608"/>
    </source>
</evidence>
<dbReference type="PRINTS" id="PR00040">
    <property type="entry name" value="HTHMERR"/>
</dbReference>
<reference evidence="13" key="1">
    <citation type="submission" date="2017-01" db="EMBL/GenBank/DDBJ databases">
        <authorList>
            <person name="Varghese N."/>
            <person name="Submissions S."/>
        </authorList>
    </citation>
    <scope>NUCLEOTIDE SEQUENCE [LARGE SCALE GENOMIC DNA]</scope>
    <source>
        <strain evidence="13">DSM 23127</strain>
    </source>
</reference>
<dbReference type="PROSITE" id="PS50937">
    <property type="entry name" value="HTH_MERR_2"/>
    <property type="match status" value="1"/>
</dbReference>
<dbReference type="GO" id="GO:0003677">
    <property type="term" value="F:DNA binding"/>
    <property type="evidence" value="ECO:0007669"/>
    <property type="project" value="UniProtKB-KW"/>
</dbReference>
<evidence type="ECO:0000313" key="12">
    <source>
        <dbReference type="EMBL" id="SIS64629.1"/>
    </source>
</evidence>
<keyword evidence="9" id="KW-0804">Transcription</keyword>
<dbReference type="GO" id="GO:0046689">
    <property type="term" value="P:response to mercury ion"/>
    <property type="evidence" value="ECO:0007669"/>
    <property type="project" value="UniProtKB-KW"/>
</dbReference>
<keyword evidence="8" id="KW-0010">Activator</keyword>
<evidence type="ECO:0000256" key="5">
    <source>
        <dbReference type="ARBA" id="ARBA00022914"/>
    </source>
</evidence>
<dbReference type="InterPro" id="IPR047057">
    <property type="entry name" value="MerR_fam"/>
</dbReference>
<keyword evidence="5" id="KW-0476">Mercury</keyword>
<dbReference type="RefSeq" id="WP_076560796.1">
    <property type="nucleotide sequence ID" value="NZ_FTOC01000017.1"/>
</dbReference>
<dbReference type="PANTHER" id="PTHR30204">
    <property type="entry name" value="REDOX-CYCLING DRUG-SENSING TRANSCRIPTIONAL ACTIVATOR SOXR"/>
    <property type="match status" value="1"/>
</dbReference>
<proteinExistence type="predicted"/>
<dbReference type="InterPro" id="IPR009061">
    <property type="entry name" value="DNA-bd_dom_put_sf"/>
</dbReference>
<dbReference type="Pfam" id="PF13411">
    <property type="entry name" value="MerR_1"/>
    <property type="match status" value="1"/>
</dbReference>
<dbReference type="Gene3D" id="1.10.1660.10">
    <property type="match status" value="1"/>
</dbReference>
<evidence type="ECO:0000256" key="4">
    <source>
        <dbReference type="ARBA" id="ARBA00022723"/>
    </source>
</evidence>
<dbReference type="InterPro" id="IPR011794">
    <property type="entry name" value="MerR"/>
</dbReference>
<keyword evidence="3" id="KW-0678">Repressor</keyword>
<dbReference type="AlphaFoldDB" id="A0A1N7KSQ7"/>
<sequence length="140" mass="16156">MEFKISQLAEACNVNKETIRYYERKSLIPKPYRNNSGYRIYGGATVKRINFIKKMQDLGFSLSEIHKLLGVVDKDSDRCQDMYQFVSEKQQDIEKKIRELQLIQKVLNELKACCPEEKDLYACPIIEKVIEGGEQKGGTG</sequence>
<dbReference type="STRING" id="570947.SAMN05421687_11730"/>
<keyword evidence="13" id="KW-1185">Reference proteome</keyword>
<dbReference type="Proteomes" id="UP000187608">
    <property type="component" value="Unassembled WGS sequence"/>
</dbReference>
<evidence type="ECO:0000256" key="7">
    <source>
        <dbReference type="ARBA" id="ARBA00023125"/>
    </source>
</evidence>
<evidence type="ECO:0000256" key="6">
    <source>
        <dbReference type="ARBA" id="ARBA00023015"/>
    </source>
</evidence>
<gene>
    <name evidence="12" type="ORF">SAMN05421687_11730</name>
</gene>
<dbReference type="PANTHER" id="PTHR30204:SF69">
    <property type="entry name" value="MERR-FAMILY TRANSCRIPTIONAL REGULATOR"/>
    <property type="match status" value="1"/>
</dbReference>
<dbReference type="OrthoDB" id="9791488at2"/>
<dbReference type="SUPFAM" id="SSF46955">
    <property type="entry name" value="Putative DNA-binding domain"/>
    <property type="match status" value="1"/>
</dbReference>
<dbReference type="CDD" id="cd04783">
    <property type="entry name" value="HTH_MerR1"/>
    <property type="match status" value="1"/>
</dbReference>
<protein>
    <recommendedName>
        <fullName evidence="1">Mercuric resistance operon regulatory protein</fullName>
    </recommendedName>
</protein>
<keyword evidence="2" id="KW-0475">Mercuric resistance</keyword>
<evidence type="ECO:0000256" key="8">
    <source>
        <dbReference type="ARBA" id="ARBA00023159"/>
    </source>
</evidence>
<keyword evidence="4" id="KW-0479">Metal-binding</keyword>
<dbReference type="InterPro" id="IPR000551">
    <property type="entry name" value="MerR-type_HTH_dom"/>
</dbReference>
<organism evidence="12 13">
    <name type="scientific">Salimicrobium flavidum</name>
    <dbReference type="NCBI Taxonomy" id="570947"/>
    <lineage>
        <taxon>Bacteria</taxon>
        <taxon>Bacillati</taxon>
        <taxon>Bacillota</taxon>
        <taxon>Bacilli</taxon>
        <taxon>Bacillales</taxon>
        <taxon>Bacillaceae</taxon>
        <taxon>Salimicrobium</taxon>
    </lineage>
</organism>
<evidence type="ECO:0000256" key="1">
    <source>
        <dbReference type="ARBA" id="ARBA00017146"/>
    </source>
</evidence>
<evidence type="ECO:0000259" key="11">
    <source>
        <dbReference type="PROSITE" id="PS50937"/>
    </source>
</evidence>
<dbReference type="NCBIfam" id="TIGR02051">
    <property type="entry name" value="MerR"/>
    <property type="match status" value="1"/>
</dbReference>
<dbReference type="GO" id="GO:0003700">
    <property type="term" value="F:DNA-binding transcription factor activity"/>
    <property type="evidence" value="ECO:0007669"/>
    <property type="project" value="InterPro"/>
</dbReference>
<dbReference type="SMART" id="SM00422">
    <property type="entry name" value="HTH_MERR"/>
    <property type="match status" value="1"/>
</dbReference>
<accession>A0A1N7KSQ7</accession>
<comment type="function">
    <text evidence="10">Mediates the mercuric-dependent induction of mercury resistance operon. In the absence of mercury MerR represses transcription by binding tightly to the mer operator region; when mercury is present the dimeric complex binds a single ion and becomes a potent transcriptional activator, while remaining bound to the mer site.</text>
</comment>
<feature type="domain" description="HTH merR-type" evidence="11">
    <location>
        <begin position="1"/>
        <end position="71"/>
    </location>
</feature>
<evidence type="ECO:0000256" key="2">
    <source>
        <dbReference type="ARBA" id="ARBA00022466"/>
    </source>
</evidence>
<dbReference type="EMBL" id="FTOC01000017">
    <property type="protein sequence ID" value="SIS64629.1"/>
    <property type="molecule type" value="Genomic_DNA"/>
</dbReference>
<evidence type="ECO:0000256" key="9">
    <source>
        <dbReference type="ARBA" id="ARBA00023163"/>
    </source>
</evidence>
<evidence type="ECO:0000256" key="10">
    <source>
        <dbReference type="ARBA" id="ARBA00024874"/>
    </source>
</evidence>
<evidence type="ECO:0000256" key="3">
    <source>
        <dbReference type="ARBA" id="ARBA00022491"/>
    </source>
</evidence>
<keyword evidence="6" id="KW-0805">Transcription regulation</keyword>
<dbReference type="GO" id="GO:0045340">
    <property type="term" value="F:mercury ion binding"/>
    <property type="evidence" value="ECO:0007669"/>
    <property type="project" value="InterPro"/>
</dbReference>
<keyword evidence="7" id="KW-0238">DNA-binding</keyword>